<protein>
    <recommendedName>
        <fullName evidence="4">Vesicle tethering protein Uso1/P115-like head domain-containing protein</fullName>
    </recommendedName>
</protein>
<organism evidence="3">
    <name type="scientific">Chaetoceros debilis</name>
    <dbReference type="NCBI Taxonomy" id="122233"/>
    <lineage>
        <taxon>Eukaryota</taxon>
        <taxon>Sar</taxon>
        <taxon>Stramenopiles</taxon>
        <taxon>Ochrophyta</taxon>
        <taxon>Bacillariophyta</taxon>
        <taxon>Coscinodiscophyceae</taxon>
        <taxon>Chaetocerotophycidae</taxon>
        <taxon>Chaetocerotales</taxon>
        <taxon>Chaetocerotaceae</taxon>
        <taxon>Chaetoceros</taxon>
    </lineage>
</organism>
<dbReference type="PANTHER" id="PTHR10013">
    <property type="entry name" value="GENERAL VESICULAR TRANSPORT FACTOR P115"/>
    <property type="match status" value="1"/>
</dbReference>
<feature type="coiled-coil region" evidence="1">
    <location>
        <begin position="1346"/>
        <end position="1415"/>
    </location>
</feature>
<dbReference type="EMBL" id="HBIO01023834">
    <property type="protein sequence ID" value="CAE0473464.1"/>
    <property type="molecule type" value="Transcribed_RNA"/>
</dbReference>
<dbReference type="InterPro" id="IPR011989">
    <property type="entry name" value="ARM-like"/>
</dbReference>
<feature type="compositionally biased region" description="Basic and acidic residues" evidence="2">
    <location>
        <begin position="394"/>
        <end position="407"/>
    </location>
</feature>
<feature type="compositionally biased region" description="Acidic residues" evidence="2">
    <location>
        <begin position="382"/>
        <end position="393"/>
    </location>
</feature>
<keyword evidence="1" id="KW-0175">Coiled coil</keyword>
<feature type="coiled-coil region" evidence="1">
    <location>
        <begin position="1765"/>
        <end position="1902"/>
    </location>
</feature>
<reference evidence="3" key="1">
    <citation type="submission" date="2021-01" db="EMBL/GenBank/DDBJ databases">
        <authorList>
            <person name="Corre E."/>
            <person name="Pelletier E."/>
            <person name="Niang G."/>
            <person name="Scheremetjew M."/>
            <person name="Finn R."/>
            <person name="Kale V."/>
            <person name="Holt S."/>
            <person name="Cochrane G."/>
            <person name="Meng A."/>
            <person name="Brown T."/>
            <person name="Cohen L."/>
        </authorList>
    </citation>
    <scope>NUCLEOTIDE SEQUENCE</scope>
    <source>
        <strain evidence="3">MM31A-1</strain>
    </source>
</reference>
<feature type="coiled-coil region" evidence="1">
    <location>
        <begin position="1992"/>
        <end position="2148"/>
    </location>
</feature>
<proteinExistence type="predicted"/>
<evidence type="ECO:0000256" key="2">
    <source>
        <dbReference type="SAM" id="MobiDB-lite"/>
    </source>
</evidence>
<feature type="region of interest" description="Disordered" evidence="2">
    <location>
        <begin position="859"/>
        <end position="898"/>
    </location>
</feature>
<feature type="coiled-coil region" evidence="1">
    <location>
        <begin position="1098"/>
        <end position="1150"/>
    </location>
</feature>
<feature type="coiled-coil region" evidence="1">
    <location>
        <begin position="940"/>
        <end position="1013"/>
    </location>
</feature>
<evidence type="ECO:0008006" key="4">
    <source>
        <dbReference type="Google" id="ProtNLM"/>
    </source>
</evidence>
<evidence type="ECO:0000313" key="3">
    <source>
        <dbReference type="EMBL" id="CAE0473464.1"/>
    </source>
</evidence>
<feature type="coiled-coil region" evidence="1">
    <location>
        <begin position="1177"/>
        <end position="1211"/>
    </location>
</feature>
<feature type="coiled-coil region" evidence="1">
    <location>
        <begin position="2313"/>
        <end position="2490"/>
    </location>
</feature>
<feature type="compositionally biased region" description="Low complexity" evidence="2">
    <location>
        <begin position="435"/>
        <end position="445"/>
    </location>
</feature>
<feature type="compositionally biased region" description="Acidic residues" evidence="2">
    <location>
        <begin position="865"/>
        <end position="874"/>
    </location>
</feature>
<feature type="region of interest" description="Disordered" evidence="2">
    <location>
        <begin position="435"/>
        <end position="459"/>
    </location>
</feature>
<dbReference type="InterPro" id="IPR024095">
    <property type="entry name" value="Vesicle_P115"/>
</dbReference>
<accession>A0A7S3VD72</accession>
<gene>
    <name evidence="3" type="ORF">CDEB00056_LOCUS18317</name>
</gene>
<feature type="region of interest" description="Disordered" evidence="2">
    <location>
        <begin position="579"/>
        <end position="600"/>
    </location>
</feature>
<dbReference type="GO" id="GO:0048193">
    <property type="term" value="P:Golgi vesicle transport"/>
    <property type="evidence" value="ECO:0007669"/>
    <property type="project" value="InterPro"/>
</dbReference>
<feature type="region of interest" description="Disordered" evidence="2">
    <location>
        <begin position="1025"/>
        <end position="1056"/>
    </location>
</feature>
<evidence type="ECO:0000256" key="1">
    <source>
        <dbReference type="SAM" id="Coils"/>
    </source>
</evidence>
<dbReference type="PANTHER" id="PTHR10013:SF0">
    <property type="entry name" value="GENERAL VESICULAR TRANSPORT FACTOR P115"/>
    <property type="match status" value="1"/>
</dbReference>
<dbReference type="Gene3D" id="1.25.10.10">
    <property type="entry name" value="Leucine-rich Repeat Variant"/>
    <property type="match status" value="1"/>
</dbReference>
<dbReference type="SUPFAM" id="SSF57997">
    <property type="entry name" value="Tropomyosin"/>
    <property type="match status" value="1"/>
</dbReference>
<feature type="region of interest" description="Disordered" evidence="2">
    <location>
        <begin position="382"/>
        <end position="411"/>
    </location>
</feature>
<sequence length="2599" mass="288809">MDGGKTLQLIDRLVSASSPSDAIDSLTALTSSINAIRNDNDDSSSSSSSSLSKEEHLLATLEILANNTDFMMALCSLLSENIIKKEGSNSGSGISGTVRTSMSVEEGDTAGCQFLVAVVSSLEKIFPNNSNSTKGKGGSMSMSMNMSSSMSMNRRGIAALKKFLSESKSKNAGNSDGEGGRLTHALLDILSPGIINNTSSDTTSTSNSTSTSIYAKTQALQLLAQFATLLPTLLHSQILSAPDGLHRILDLLSSGSNVNDNDNTGTSMGMGMEESIRNEAILLCTTLARTNAGSARLLIFGEAYDKVFDIANSEFRAGAGAGSMAVVGDCLKLAVEMTRQDSMGSEVFLGNKVLIDILVGFLDLRSGSLFRNPVVQQVNMEEDDLDDILNDDDDSKKEDTKKEEDVHPVPYLTEEESGVTLLALELIRVLVLGDGSESDSNSNSESDSDESDKKKSRQASILSHTHLQNLLIDMGLYTLPPPSSPFSAYVSAVPTLAVQLSALDVISTLTHNCDTTGTYQLQETILQNGILDRLNYMVCTGDGIGNRDADAADEISMYSLGVLRCLLSEQKASVMMMHTLAPPPPPDPDDDNNGTGTPVPVDGEVQKLVHTLAENLQVLVTPSIVSTLSDTIICRMHRMVMGSAGALGIFLTNGAGATTREMLLRVPVPPSPSGETETVSLVECMLIFLEHCSNDVEFLNKGSTRNVAICVLRLLCEWIVDTPLVVHAILSSASSVSLGVLVQQKYDRTSDTPPTVQAFSAILLGLCMTGLKPEEEIGGWSIGTIMNLINVGLGIGKFTQLLESLKVYLDKDNASASGKGGIGIGPWACCNTERTRLSMWYTGCVNTVRRRAIEQLTIHSNGDASESDDDEDDNGNGNGNDSSSRDKKSMRKLVAQQSSELEKLNVTLTEMSRENSVHTSHIQTLKKRLESTPSQLEDMLEEYTVKVMELEAKQNQLELDSNKKVQEMETDMQKQKADSDHVQKQLEMARHEISSAQNETKQVQEEMTGLTAAYVNLEGEYNRVAQSNANGNGTGAPNGNGQSNGDATSEGNGVMPMSSYNILKEENMKLRADTRKANEWMTKAVSKMDGMGKKTKVLESELELVKQANQQVQRVMTNEREQAKEVRDQLNEVRQERDELQNTIITLRDAPVPDPAPRPIVSSEEVAKLNYQINNLNTDLTKEQTRHENIVSELQNNLQDKEAQITDLQWQITSISTSVEANKQVSNNDDNANSIKLQAEIKKLTAANKSAQDWMSNAVKHIAALKNQLKESNSKLKMDAQIHDENLLVDVNNTLTRERDEALRRAVDLEVKLSELSLSLDHEKSINGANNKAAQDTTTSEVEAVKAQLECQLESSIHDIKALKDQITTFEKALAQERTAHITAQEANSSLKASLDEKEMEYSILQAESTRLQTEAETSISERQDQYTTISKLQSDLEMVTEENTTHEGMIESMRTRLTEFQSWTETAQTRIGELESEKEIAEHRVEELEASMGEYDEGQRQMIEMKNSMEELEELKTQSEGDKMEMNKARSELAAVSLRIVDLEAERHAVESRLEERDIQYQELKEQHHATTTSLQQVQEEATALQLQNSTAAATSASHEAEIQTLRKEIYELQIEIGDYDAKNRDLEQEKKMLETANHDLSHKGDLLDDVEENLFEKEQEVADLKSALKKSKDSLEELQKQSEDAIQQWRKKNLELEEETNKLESEIAQQTEGATSAISQWEERCHTLESDIARMYEQVATISGLEIQIQSLTEQAAAQTSILEDVNANMEVEKKNVQTLMEEKSEAEAVFQNHIQELEMAIQKHVTANEELYSQLDEKEYLVEKTQEQVEMLTQELEETNTQSEEVVTQWQANGQQLEETVEELEMTIERQSEEATAAIQQWEERCNALTEQVAHLESDEVFQAMESLQQQSLVRETDMNALQVEKNDMVEKERVLMETVIQMQEDRTALDGLLTSEKDNHAATHQAMQAAVLELDHHKLQLAEQRALLEAEVAAKSALQMELQELQTTQAELTRGLEERQEIMDDYQRQKETLAANLLHAEEENSRLQEAIEGAEQDINELKLIIGQLEVELHEANDALQLHLTDEVTIRATEKAVGALRAQIKDMREKQGFDNHALVSERNERINAEEEIERLKADLALLAKIESLNVDGDDLDGLGHHVQKMTSKASAEIMQKEREEIDSLRRSLDEMIEELKSSAFREREAENRSANSRMHASVCEQELQASKADVNFLRQTLRDATKDHSNMQGLLQQRIHTLEVDRQNLVDCNKAENEAVKTELSSAIFERDQLIHALNESEMANSTLVYSTTIESDKENNEDAEVEMSKLRLENAQLLSEASKSASRLERRIKNALSGDASIVEAEIDAEKRRFEDAEKALSTLKETHEKVLKDLEDIRMVNSELSVKIKAANTSNLKEELEKAQSNYAAAEREKLDLVSKLTQSEASAKINVATLEEKCRASEAKIREIERAEHKEAVMAAEISKLREENSKISSKIAVEPTMDEPDDFNSSSEGKGGEEMVPIDCIKELQTEIGQERDMYSELLGEHEDLLALLAQMDCEKKYLSAALEEVKGKDVVERIINEAEEKIVEQAGNYVR</sequence>
<feature type="coiled-coil region" evidence="1">
    <location>
        <begin position="1255"/>
        <end position="1312"/>
    </location>
</feature>
<feature type="coiled-coil region" evidence="1">
    <location>
        <begin position="1465"/>
        <end position="1740"/>
    </location>
</feature>
<name>A0A7S3VD72_9STRA</name>